<keyword evidence="1" id="KW-0732">Signal</keyword>
<dbReference type="Proteomes" id="UP000740883">
    <property type="component" value="Unassembled WGS sequence"/>
</dbReference>
<name>A0A9P6KZN4_9MICR</name>
<evidence type="ECO:0000313" key="3">
    <source>
        <dbReference type="Proteomes" id="UP000740883"/>
    </source>
</evidence>
<protein>
    <submittedName>
        <fullName evidence="2">Uncharacterized protein</fullName>
    </submittedName>
</protein>
<comment type="caution">
    <text evidence="2">The sequence shown here is derived from an EMBL/GenBank/DDBJ whole genome shotgun (WGS) entry which is preliminary data.</text>
</comment>
<gene>
    <name evidence="2" type="ORF">NGRA_0948</name>
</gene>
<feature type="signal peptide" evidence="1">
    <location>
        <begin position="1"/>
        <end position="16"/>
    </location>
</feature>
<dbReference type="EMBL" id="SBJO01000047">
    <property type="protein sequence ID" value="KAF9763952.1"/>
    <property type="molecule type" value="Genomic_DNA"/>
</dbReference>
<organism evidence="2 3">
    <name type="scientific">Nosema granulosis</name>
    <dbReference type="NCBI Taxonomy" id="83296"/>
    <lineage>
        <taxon>Eukaryota</taxon>
        <taxon>Fungi</taxon>
        <taxon>Fungi incertae sedis</taxon>
        <taxon>Microsporidia</taxon>
        <taxon>Nosematidae</taxon>
        <taxon>Nosema</taxon>
    </lineage>
</organism>
<reference evidence="2 3" key="1">
    <citation type="journal article" date="2020" name="Genome Biol. Evol.">
        <title>Comparative genomics of strictly vertically transmitted, feminizing microsporidia endosymbionts of amphipod crustaceans.</title>
        <authorList>
            <person name="Cormier A."/>
            <person name="Chebbi M.A."/>
            <person name="Giraud I."/>
            <person name="Wattier R."/>
            <person name="Teixeira M."/>
            <person name="Gilbert C."/>
            <person name="Rigaud T."/>
            <person name="Cordaux R."/>
        </authorList>
    </citation>
    <scope>NUCLEOTIDE SEQUENCE [LARGE SCALE GENOMIC DNA]</scope>
    <source>
        <strain evidence="2 3">Ou3-Ou53</strain>
    </source>
</reference>
<feature type="chain" id="PRO_5040485984" evidence="1">
    <location>
        <begin position="17"/>
        <end position="476"/>
    </location>
</feature>
<sequence length="476" mass="56134">MNLIFYLSCLPLKVFSTPDIPCFYDPEMKTQLVKTVSSCFENLYSSEKCVIVDEIDDEIYEEEKLGYKTVIFINFDLKSKIYTVGFKNNEYSYFNFSSLKTENGNPLNATTLHIIREINEVTNNKQIENYEICFTIENKIKMSNDVLKDEIKNTKKLLEDEFLYSAQVNYLSSEVKDYLIEHFKNNKLNLKNEKAISIKNGRYQYLAIADRSFFKNISFQVKNYPESYQNDKIIELAENKLQRSFSQLSPKETEKLYILSIFNNLKKVLNGEFASFENYFILIRLFNYLTNKSNFLDIFERLFSEANENSLGNLIKATKAFETENQNYVSKIEMDIVLFRKVLKYMNYLTKNFVPLGIESQNLVVEVFAFLVTDMDNLEEIILSDGVLIEDIKFIKSYTYNMYLRYWTTWVYNFTRYINGDEVEDCTYADSIDFATLKKNCIANLINENSVCSTVKPYFLKQLQRYSTEYEKKTIN</sequence>
<dbReference type="AlphaFoldDB" id="A0A9P6KZN4"/>
<proteinExistence type="predicted"/>
<accession>A0A9P6KZN4</accession>
<keyword evidence="3" id="KW-1185">Reference proteome</keyword>
<evidence type="ECO:0000313" key="2">
    <source>
        <dbReference type="EMBL" id="KAF9763952.1"/>
    </source>
</evidence>
<evidence type="ECO:0000256" key="1">
    <source>
        <dbReference type="SAM" id="SignalP"/>
    </source>
</evidence>